<name>A0ABM6JZU4_SPOUR</name>
<accession>A0ABM6JZU4</accession>
<proteinExistence type="predicted"/>
<dbReference type="EMBL" id="CP015108">
    <property type="protein sequence ID" value="ARF15669.1"/>
    <property type="molecule type" value="Genomic_DNA"/>
</dbReference>
<evidence type="ECO:0000259" key="1">
    <source>
        <dbReference type="Pfam" id="PF08818"/>
    </source>
</evidence>
<sequence length="127" mass="14637">MNKKRNTEEVDQFISDLPKDIKSITTTLRKIILESSPELTEEFKWSMPNYSYTGLVCYLQPAKKHVNLGFHRGNELVAKDENKLLQGTGKTMRHIRIKQLEEIQVEAITLLIKDAISLNENHAIKES</sequence>
<dbReference type="Proteomes" id="UP000192486">
    <property type="component" value="Chromosome"/>
</dbReference>
<evidence type="ECO:0000313" key="2">
    <source>
        <dbReference type="EMBL" id="ARF15669.1"/>
    </source>
</evidence>
<feature type="domain" description="YdhG-like" evidence="1">
    <location>
        <begin position="23"/>
        <end position="116"/>
    </location>
</feature>
<dbReference type="InterPro" id="IPR014922">
    <property type="entry name" value="YdhG-like"/>
</dbReference>
<evidence type="ECO:0000313" key="3">
    <source>
        <dbReference type="Proteomes" id="UP000192486"/>
    </source>
</evidence>
<dbReference type="Pfam" id="PF08818">
    <property type="entry name" value="DUF1801"/>
    <property type="match status" value="1"/>
</dbReference>
<reference evidence="2 3" key="1">
    <citation type="submission" date="2016-04" db="EMBL/GenBank/DDBJ databases">
        <title>Comparative Genomics and Epigenetics of Sporosarcina ureae.</title>
        <authorList>
            <person name="Oliver A.S."/>
            <person name="Cooper K.K."/>
        </authorList>
    </citation>
    <scope>NUCLEOTIDE SEQUENCE [LARGE SCALE GENOMIC DNA]</scope>
    <source>
        <strain evidence="2 3">S204</strain>
    </source>
</reference>
<organism evidence="2 3">
    <name type="scientific">Sporosarcina ureae</name>
    <dbReference type="NCBI Taxonomy" id="1571"/>
    <lineage>
        <taxon>Bacteria</taxon>
        <taxon>Bacillati</taxon>
        <taxon>Bacillota</taxon>
        <taxon>Bacilli</taxon>
        <taxon>Bacillales</taxon>
        <taxon>Caryophanaceae</taxon>
        <taxon>Sporosarcina</taxon>
    </lineage>
</organism>
<dbReference type="SUPFAM" id="SSF159888">
    <property type="entry name" value="YdhG-like"/>
    <property type="match status" value="1"/>
</dbReference>
<protein>
    <recommendedName>
        <fullName evidence="1">YdhG-like domain-containing protein</fullName>
    </recommendedName>
</protein>
<keyword evidence="3" id="KW-1185">Reference proteome</keyword>
<gene>
    <name evidence="2" type="ORF">SporoS204_05060</name>
</gene>
<dbReference type="Gene3D" id="3.90.1150.200">
    <property type="match status" value="1"/>
</dbReference>